<gene>
    <name evidence="1" type="ORF">LEN_2057</name>
</gene>
<organism evidence="1 2">
    <name type="scientific">Lysobacter enzymogenes</name>
    <dbReference type="NCBI Taxonomy" id="69"/>
    <lineage>
        <taxon>Bacteria</taxon>
        <taxon>Pseudomonadati</taxon>
        <taxon>Pseudomonadota</taxon>
        <taxon>Gammaproteobacteria</taxon>
        <taxon>Lysobacterales</taxon>
        <taxon>Lysobacteraceae</taxon>
        <taxon>Lysobacter</taxon>
    </lineage>
</organism>
<proteinExistence type="predicted"/>
<dbReference type="Proteomes" id="UP000218824">
    <property type="component" value="Chromosome"/>
</dbReference>
<dbReference type="KEGG" id="lem:LEN_2057"/>
<sequence length="127" mass="14328">MKIVSAANAMILNPDKITSVIPSIMNGSELFFMYDGKYKWSISSLDNGSQHSLYYYPTDLSLQDLSAMGIDDWEDFPYMVRYSAKDIGTREAKETFAELYRVVKEQLFGLNQVLSDIISTANWGASS</sequence>
<dbReference type="RefSeq" id="WP_145960031.1">
    <property type="nucleotide sequence ID" value="NZ_AP014940.1"/>
</dbReference>
<accession>A0AAU9AFX1</accession>
<evidence type="ECO:0000313" key="1">
    <source>
        <dbReference type="EMBL" id="BAV97544.1"/>
    </source>
</evidence>
<dbReference type="EMBL" id="AP014940">
    <property type="protein sequence ID" value="BAV97544.1"/>
    <property type="molecule type" value="Genomic_DNA"/>
</dbReference>
<name>A0AAU9AFX1_LYSEN</name>
<dbReference type="GeneID" id="83066702"/>
<evidence type="ECO:0000313" key="2">
    <source>
        <dbReference type="Proteomes" id="UP000218824"/>
    </source>
</evidence>
<reference evidence="1 2" key="1">
    <citation type="journal article" date="2017" name="DNA Res.">
        <title>Complete genome sequence and expression profile of the commercial lytic enzyme producer Lysobacter enzymogenes M497-1.</title>
        <authorList>
            <person name="Takami H."/>
            <person name="Toyoda A."/>
            <person name="Uchiyama I."/>
            <person name="Itoh T."/>
            <person name="Takaki Y."/>
            <person name="Arai W."/>
            <person name="Nishi S."/>
            <person name="Kawai M."/>
            <person name="Shinya K."/>
            <person name="Ikeda H."/>
        </authorList>
    </citation>
    <scope>NUCLEOTIDE SEQUENCE [LARGE SCALE GENOMIC DNA]</scope>
    <source>
        <strain evidence="1 2">M497-1</strain>
    </source>
</reference>
<protein>
    <submittedName>
        <fullName evidence="1">Uncharacterized protein</fullName>
    </submittedName>
</protein>
<dbReference type="AlphaFoldDB" id="A0AAU9AFX1"/>